<evidence type="ECO:0000313" key="2">
    <source>
        <dbReference type="EMBL" id="ASY45185.1"/>
    </source>
</evidence>
<dbReference type="InterPro" id="IPR047111">
    <property type="entry name" value="YbaP-like"/>
</dbReference>
<name>A0A249MVG4_SPHXE</name>
<dbReference type="PROSITE" id="PS51257">
    <property type="entry name" value="PROKAR_LIPOPROTEIN"/>
    <property type="match status" value="1"/>
</dbReference>
<dbReference type="PANTHER" id="PTHR40590:SF1">
    <property type="entry name" value="CYTOPLASMIC PROTEIN"/>
    <property type="match status" value="1"/>
</dbReference>
<sequence>MRLFTRFLAHFLAFCALTLVAACGGDPAPSPAAKEGPALWQVQRGDMKGWLFGTIHVLPKGVAWETPTIRAAMAKADRLVLEAADLQDEEKTLALFESMGRSPGLPPLEARVPDKEKAALDKAISDGGTSTQILSGYESWAAAMLLSAATQQELGVSQDDGVEPVLIAAFTKAGKPIGGLETIERQFGAFDTLPQAAQSRLLVQTVHEAKDMKGLYDRILKAWSTGDMEAIAREDQIGEQPDPVVEEAVLVARNRDWVKAIEPMKGAPFIAVGAGHLTGRENLIDLLKARGFAVTRVQ</sequence>
<proteinExistence type="predicted"/>
<dbReference type="Pfam" id="PF01963">
    <property type="entry name" value="TraB_PrgY_gumN"/>
    <property type="match status" value="1"/>
</dbReference>
<dbReference type="PANTHER" id="PTHR40590">
    <property type="entry name" value="CYTOPLASMIC PROTEIN-RELATED"/>
    <property type="match status" value="1"/>
</dbReference>
<dbReference type="RefSeq" id="WP_017184734.1">
    <property type="nucleotide sequence ID" value="NZ_CP022745.1"/>
</dbReference>
<organism evidence="2 3">
    <name type="scientific">Sphingobium xenophagum</name>
    <dbReference type="NCBI Taxonomy" id="121428"/>
    <lineage>
        <taxon>Bacteria</taxon>
        <taxon>Pseudomonadati</taxon>
        <taxon>Pseudomonadota</taxon>
        <taxon>Alphaproteobacteria</taxon>
        <taxon>Sphingomonadales</taxon>
        <taxon>Sphingomonadaceae</taxon>
        <taxon>Sphingobium</taxon>
    </lineage>
</organism>
<evidence type="ECO:0000313" key="3">
    <source>
        <dbReference type="Proteomes" id="UP000217141"/>
    </source>
</evidence>
<dbReference type="KEGG" id="shyd:CJD35_12620"/>
<dbReference type="CDD" id="cd14789">
    <property type="entry name" value="Tiki"/>
    <property type="match status" value="1"/>
</dbReference>
<dbReference type="InterPro" id="IPR002816">
    <property type="entry name" value="TraB/PrgY/GumN_fam"/>
</dbReference>
<evidence type="ECO:0000256" key="1">
    <source>
        <dbReference type="SAM" id="SignalP"/>
    </source>
</evidence>
<keyword evidence="1" id="KW-0732">Signal</keyword>
<dbReference type="Proteomes" id="UP000217141">
    <property type="component" value="Chromosome I"/>
</dbReference>
<feature type="chain" id="PRO_5012038182" evidence="1">
    <location>
        <begin position="22"/>
        <end position="298"/>
    </location>
</feature>
<accession>A0A249MVG4</accession>
<gene>
    <name evidence="2" type="ORF">CJD35_12620</name>
</gene>
<reference evidence="2 3" key="1">
    <citation type="submission" date="2017-08" db="EMBL/GenBank/DDBJ databases">
        <title>Whole Genome Sequence of Sphingobium hydrophobicum C1: Insights into Adaption to the Electronic-waste Contaminated Sediment.</title>
        <authorList>
            <person name="Song D."/>
            <person name="Chen X."/>
            <person name="Xu M."/>
        </authorList>
    </citation>
    <scope>NUCLEOTIDE SEQUENCE [LARGE SCALE GENOMIC DNA]</scope>
    <source>
        <strain evidence="2 3">C1</strain>
    </source>
</reference>
<feature type="signal peptide" evidence="1">
    <location>
        <begin position="1"/>
        <end position="21"/>
    </location>
</feature>
<dbReference type="EMBL" id="CP022745">
    <property type="protein sequence ID" value="ASY45185.1"/>
    <property type="molecule type" value="Genomic_DNA"/>
</dbReference>
<dbReference type="AlphaFoldDB" id="A0A249MVG4"/>
<protein>
    <submittedName>
        <fullName evidence="2">TraB/GumN family protein</fullName>
    </submittedName>
</protein>